<evidence type="ECO:0000313" key="1">
    <source>
        <dbReference type="EMBL" id="EHK98014.1"/>
    </source>
</evidence>
<keyword evidence="2" id="KW-1185">Reference proteome</keyword>
<sequence>MEGPDPDGLVSDPDYQIYQNLVCQALSEIYRTDLVMQYHKSLFPSNNIDECGLTLK</sequence>
<organism evidence="1 2">
    <name type="scientific">Glarea lozoyensis (strain ATCC 74030 / MF5533)</name>
    <dbReference type="NCBI Taxonomy" id="1104152"/>
    <lineage>
        <taxon>Eukaryota</taxon>
        <taxon>Fungi</taxon>
        <taxon>Dikarya</taxon>
        <taxon>Ascomycota</taxon>
        <taxon>Pezizomycotina</taxon>
        <taxon>Leotiomycetes</taxon>
        <taxon>Helotiales</taxon>
        <taxon>Helotiaceae</taxon>
        <taxon>Glarea</taxon>
    </lineage>
</organism>
<dbReference type="EMBL" id="AGUE01000167">
    <property type="protein sequence ID" value="EHK98014.1"/>
    <property type="molecule type" value="Genomic_DNA"/>
</dbReference>
<evidence type="ECO:0000313" key="2">
    <source>
        <dbReference type="Proteomes" id="UP000005446"/>
    </source>
</evidence>
<dbReference type="HOGENOM" id="CLU_3014336_0_0_1"/>
<gene>
    <name evidence="1" type="ORF">M7I_6249</name>
</gene>
<dbReference type="Proteomes" id="UP000005446">
    <property type="component" value="Unassembled WGS sequence"/>
</dbReference>
<proteinExistence type="predicted"/>
<dbReference type="InParanoid" id="H0EU22"/>
<reference evidence="1 2" key="1">
    <citation type="journal article" date="2012" name="Eukaryot. Cell">
        <title>Genome sequence of the fungus Glarea lozoyensis: the first genome sequence of a species from the Helotiaceae family.</title>
        <authorList>
            <person name="Youssar L."/>
            <person name="Gruening B.A."/>
            <person name="Erxleben A."/>
            <person name="Guenther S."/>
            <person name="Huettel W."/>
        </authorList>
    </citation>
    <scope>NUCLEOTIDE SEQUENCE [LARGE SCALE GENOMIC DNA]</scope>
    <source>
        <strain evidence="2">ATCC 74030 / MF5533</strain>
    </source>
</reference>
<comment type="caution">
    <text evidence="1">The sequence shown here is derived from an EMBL/GenBank/DDBJ whole genome shotgun (WGS) entry which is preliminary data.</text>
</comment>
<name>H0EU22_GLAL7</name>
<protein>
    <submittedName>
        <fullName evidence="1">Uncharacterized protein</fullName>
    </submittedName>
</protein>
<dbReference type="AlphaFoldDB" id="H0EU22"/>
<accession>H0EU22</accession>